<dbReference type="InterPro" id="IPR013517">
    <property type="entry name" value="FG-GAP"/>
</dbReference>
<dbReference type="Gene3D" id="2.130.10.130">
    <property type="entry name" value="Integrin alpha, N-terminal"/>
    <property type="match status" value="1"/>
</dbReference>
<evidence type="ECO:0000256" key="1">
    <source>
        <dbReference type="ARBA" id="ARBA00022729"/>
    </source>
</evidence>
<dbReference type="RefSeq" id="WP_192461530.1">
    <property type="nucleotide sequence ID" value="NZ_JACYFJ010000002.1"/>
</dbReference>
<dbReference type="PROSITE" id="PS51257">
    <property type="entry name" value="PROKAR_LIPOPROTEIN"/>
    <property type="match status" value="1"/>
</dbReference>
<keyword evidence="3" id="KW-1185">Reference proteome</keyword>
<dbReference type="PANTHER" id="PTHR46580:SF4">
    <property type="entry name" value="ATP_GTP-BINDING PROTEIN"/>
    <property type="match status" value="1"/>
</dbReference>
<comment type="caution">
    <text evidence="2">The sequence shown here is derived from an EMBL/GenBank/DDBJ whole genome shotgun (WGS) entry which is preliminary data.</text>
</comment>
<sequence>MATVYRWVLMLIPLLFISLSCKKTTEEKQQALYQNYCASCHMLPSLEALPKHLWEQEVLPDMAARLGIRDSINDPYKNLSLVEQGAILKTNVYPTDPLLPMEDWEMLKQYIIENAPKELPNIKKRELKELTQFSVKNIAIDSLNGSAISYLKYDSTDHKIFMGTMRGKLSKYNPRKDSLELILRAGSTITHFSQNVDTTYLTTIGFLLPSEIPTGDLGIKQGNKIRSLPQKLHRPVHTLIHDFNSDGKDEILISEFGDLKGQLSLWKKNEQGHFIESILLHQPGVIKTIAKDLNRDGKDDIIVLTSQGEEGISIFYQSKDLTFKSEQVLRFPPNYGSSWFELVDFDNDGDLDILTAHGDNADKTYTMKPYHGMRIHLNNGQNQFKESFFYPMNGCTRILAEDFDGDNDIDIALLSTFPDYKDHSDESFIYLETMDAKNFKFEAYKLPEPNDGRWFLMDVGDIDKDGDEDLMISSLTYAYSPIPESLENKWKNENVDLILLENNYVNKKDEN</sequence>
<keyword evidence="1" id="KW-0732">Signal</keyword>
<gene>
    <name evidence="2" type="ORF">ACFOUT_12940</name>
</gene>
<dbReference type="EMBL" id="JBHSAW010000010">
    <property type="protein sequence ID" value="MFC4096787.1"/>
    <property type="molecule type" value="Genomic_DNA"/>
</dbReference>
<protein>
    <submittedName>
        <fullName evidence="2">FG-GAP repeat domain-containing protein</fullName>
    </submittedName>
</protein>
<proteinExistence type="predicted"/>
<evidence type="ECO:0000313" key="3">
    <source>
        <dbReference type="Proteomes" id="UP001595814"/>
    </source>
</evidence>
<dbReference type="SUPFAM" id="SSF69318">
    <property type="entry name" value="Integrin alpha N-terminal domain"/>
    <property type="match status" value="1"/>
</dbReference>
<dbReference type="PANTHER" id="PTHR46580">
    <property type="entry name" value="SENSOR KINASE-RELATED"/>
    <property type="match status" value="1"/>
</dbReference>
<dbReference type="InterPro" id="IPR028994">
    <property type="entry name" value="Integrin_alpha_N"/>
</dbReference>
<evidence type="ECO:0000313" key="2">
    <source>
        <dbReference type="EMBL" id="MFC4096787.1"/>
    </source>
</evidence>
<organism evidence="2 3">
    <name type="scientific">Euzebyella saccharophila</name>
    <dbReference type="NCBI Taxonomy" id="679664"/>
    <lineage>
        <taxon>Bacteria</taxon>
        <taxon>Pseudomonadati</taxon>
        <taxon>Bacteroidota</taxon>
        <taxon>Flavobacteriia</taxon>
        <taxon>Flavobacteriales</taxon>
        <taxon>Flavobacteriaceae</taxon>
        <taxon>Euzebyella</taxon>
    </lineage>
</organism>
<accession>A0ABV8JUY0</accession>
<reference evidence="3" key="1">
    <citation type="journal article" date="2019" name="Int. J. Syst. Evol. Microbiol.">
        <title>The Global Catalogue of Microorganisms (GCM) 10K type strain sequencing project: providing services to taxonomists for standard genome sequencing and annotation.</title>
        <authorList>
            <consortium name="The Broad Institute Genomics Platform"/>
            <consortium name="The Broad Institute Genome Sequencing Center for Infectious Disease"/>
            <person name="Wu L."/>
            <person name="Ma J."/>
        </authorList>
    </citation>
    <scope>NUCLEOTIDE SEQUENCE [LARGE SCALE GENOMIC DNA]</scope>
    <source>
        <strain evidence="3">CECT 7477</strain>
    </source>
</reference>
<name>A0ABV8JUY0_9FLAO</name>
<dbReference type="Proteomes" id="UP001595814">
    <property type="component" value="Unassembled WGS sequence"/>
</dbReference>
<dbReference type="Pfam" id="PF13517">
    <property type="entry name" value="FG-GAP_3"/>
    <property type="match status" value="1"/>
</dbReference>